<keyword evidence="1" id="KW-0732">Signal</keyword>
<dbReference type="InterPro" id="IPR053228">
    <property type="entry name" value="Stereospecific_Lipase"/>
</dbReference>
<reference evidence="2 3" key="1">
    <citation type="submission" date="2014-06" db="EMBL/GenBank/DDBJ databases">
        <title>Evolutionary Origins and Diversification of the Mycorrhizal Mutualists.</title>
        <authorList>
            <consortium name="DOE Joint Genome Institute"/>
            <consortium name="Mycorrhizal Genomics Consortium"/>
            <person name="Kohler A."/>
            <person name="Kuo A."/>
            <person name="Nagy L.G."/>
            <person name="Floudas D."/>
            <person name="Copeland A."/>
            <person name="Barry K.W."/>
            <person name="Cichocki N."/>
            <person name="Veneault-Fourrey C."/>
            <person name="LaButti K."/>
            <person name="Lindquist E.A."/>
            <person name="Lipzen A."/>
            <person name="Lundell T."/>
            <person name="Morin E."/>
            <person name="Murat C."/>
            <person name="Riley R."/>
            <person name="Ohm R."/>
            <person name="Sun H."/>
            <person name="Tunlid A."/>
            <person name="Henrissat B."/>
            <person name="Grigoriev I.V."/>
            <person name="Hibbett D.S."/>
            <person name="Martin F."/>
        </authorList>
    </citation>
    <scope>NUCLEOTIDE SEQUENCE [LARGE SCALE GENOMIC DNA]</scope>
    <source>
        <strain evidence="2 3">FD-325 SS-3</strain>
    </source>
</reference>
<feature type="chain" id="PRO_5002203467" description="Alpha/beta-hydrolase" evidence="1">
    <location>
        <begin position="20"/>
        <end position="367"/>
    </location>
</feature>
<dbReference type="HOGENOM" id="CLU_029537_3_0_1"/>
<feature type="signal peptide" evidence="1">
    <location>
        <begin position="1"/>
        <end position="19"/>
    </location>
</feature>
<accession>A0A0C9T4S2</accession>
<dbReference type="PANTHER" id="PTHR37574">
    <property type="entry name" value="LIPASE B"/>
    <property type="match status" value="1"/>
</dbReference>
<dbReference type="SUPFAM" id="SSF53474">
    <property type="entry name" value="alpha/beta-Hydrolases"/>
    <property type="match status" value="1"/>
</dbReference>
<dbReference type="EMBL" id="KN832571">
    <property type="protein sequence ID" value="KII84304.1"/>
    <property type="molecule type" value="Genomic_DNA"/>
</dbReference>
<dbReference type="SMR" id="A0A0C9T4S2"/>
<dbReference type="AlphaFoldDB" id="A0A0C9T4S2"/>
<dbReference type="OrthoDB" id="4605274at2759"/>
<dbReference type="Proteomes" id="UP000053263">
    <property type="component" value="Unassembled WGS sequence"/>
</dbReference>
<name>A0A0C9T4S2_PLICR</name>
<dbReference type="Gene3D" id="3.40.50.1820">
    <property type="entry name" value="alpha/beta hydrolase"/>
    <property type="match status" value="1"/>
</dbReference>
<dbReference type="InterPro" id="IPR029058">
    <property type="entry name" value="AB_hydrolase_fold"/>
</dbReference>
<evidence type="ECO:0008006" key="4">
    <source>
        <dbReference type="Google" id="ProtNLM"/>
    </source>
</evidence>
<evidence type="ECO:0000256" key="1">
    <source>
        <dbReference type="SAM" id="SignalP"/>
    </source>
</evidence>
<organism evidence="2 3">
    <name type="scientific">Plicaturopsis crispa FD-325 SS-3</name>
    <dbReference type="NCBI Taxonomy" id="944288"/>
    <lineage>
        <taxon>Eukaryota</taxon>
        <taxon>Fungi</taxon>
        <taxon>Dikarya</taxon>
        <taxon>Basidiomycota</taxon>
        <taxon>Agaricomycotina</taxon>
        <taxon>Agaricomycetes</taxon>
        <taxon>Agaricomycetidae</taxon>
        <taxon>Amylocorticiales</taxon>
        <taxon>Amylocorticiaceae</taxon>
        <taxon>Plicatura</taxon>
        <taxon>Plicaturopsis crispa</taxon>
    </lineage>
</organism>
<dbReference type="PANTHER" id="PTHR37574:SF1">
    <property type="entry name" value="LIPASE B"/>
    <property type="match status" value="1"/>
</dbReference>
<evidence type="ECO:0000313" key="2">
    <source>
        <dbReference type="EMBL" id="KII84304.1"/>
    </source>
</evidence>
<gene>
    <name evidence="2" type="ORF">PLICRDRAFT_57710</name>
</gene>
<evidence type="ECO:0000313" key="3">
    <source>
        <dbReference type="Proteomes" id="UP000053263"/>
    </source>
</evidence>
<sequence length="367" mass="38772">MAPLHLFFTACSVVLGAQALTVSSSAARRHAELAPRVTGCAINPTSTSVPTPCGTSDVAYDVPEKDLYDNIFCANGVDNISNPILLVPGIGAGGDTYTNGYQKLLTNLGYDVCYVSPPRYMLDDEQDNAQYVAYALNMIYSKTNAALPVLGYSGGNAAIQWALTFWPSTRTSAKQFIALAGPFQGTIIGKVYEAGQLDTTTGSIRQLTTGSKFLAALKSKGGDYNWVPTTSIYSHTDDVLQPEPGPNDPSAVSFVGGSRTGNVFIQQFCPGLPVLHSGFPFLNFSYQVTSLALSSSAKFVDPKDVPALNIPCNLDGATGLSTGDVAKVFASTVAAASRVADTVLYGRLSEPDLKSYVASYPDNAVHD</sequence>
<keyword evidence="3" id="KW-1185">Reference proteome</keyword>
<proteinExistence type="predicted"/>
<protein>
    <recommendedName>
        <fullName evidence="4">Alpha/beta-hydrolase</fullName>
    </recommendedName>
</protein>